<dbReference type="CDD" id="cd00075">
    <property type="entry name" value="HATPase"/>
    <property type="match status" value="1"/>
</dbReference>
<evidence type="ECO:0000256" key="4">
    <source>
        <dbReference type="ARBA" id="ARBA00023004"/>
    </source>
</evidence>
<evidence type="ECO:0000256" key="5">
    <source>
        <dbReference type="PROSITE-ProRule" id="PRU00433"/>
    </source>
</evidence>
<organism evidence="9 10">
    <name type="scientific">Methylogaea oryzae</name>
    <dbReference type="NCBI Taxonomy" id="1295382"/>
    <lineage>
        <taxon>Bacteria</taxon>
        <taxon>Pseudomonadati</taxon>
        <taxon>Pseudomonadota</taxon>
        <taxon>Gammaproteobacteria</taxon>
        <taxon>Methylococcales</taxon>
        <taxon>Methylococcaceae</taxon>
        <taxon>Methylogaea</taxon>
    </lineage>
</organism>
<dbReference type="Proteomes" id="UP000824988">
    <property type="component" value="Chromosome"/>
</dbReference>
<dbReference type="KEGG" id="moz:MoryE10_23570"/>
<dbReference type="PANTHER" id="PTHR43065">
    <property type="entry name" value="SENSOR HISTIDINE KINASE"/>
    <property type="match status" value="1"/>
</dbReference>
<keyword evidence="4 5" id="KW-0408">Iron</keyword>
<sequence>MAVAELPVTSRPAIPPFLLQRRYWWGLLALWAAIVAVSLHFSLQDIHRHNLQVALAGARNMFEMVWLTRQWNASHEAVYVPVDAATEPNPYLRHPRRDVTTTDGQRLTMINPAYMTRLIAEIAQKESQVVFHITSLDPIRPGNAADAWERAILQDFVDGKGHEASSLEAGSGGAQFRYMAPLYVNETCLKCHGQHGYKLGDVRGGISVSQSFAPFEAAAAPSVRKTVAQHVAVFLLVAGLSGWALAQLRRRWLDLEGSIAALDQARNELVQSETLAGLGRMVAGFAHEINTPVGVAVGAVSQGEEALRDIEALLAEDEVREDELRAQLDILGESSTLALANLRRAAGLVRSFKRTAVDQVSEQSREFDLGELIQDVLLALHNLLKRAPIDVRLDCPEGLRVRGVPGLYDQVLTNLVLNSVQHAFAEGTRAGRLDLVVRPDSTGRLCLDVADDGAGMDEETAAHLFEPFYTTRRSHGGTGLGLYLCYTIVTGKLGGTIHCASAAGRGSRFHIVVPADYSCSTFPEKSPQTHL</sequence>
<dbReference type="GO" id="GO:0046872">
    <property type="term" value="F:metal ion binding"/>
    <property type="evidence" value="ECO:0007669"/>
    <property type="project" value="UniProtKB-KW"/>
</dbReference>
<keyword evidence="10" id="KW-1185">Reference proteome</keyword>
<protein>
    <recommendedName>
        <fullName evidence="2">histidine kinase</fullName>
        <ecNumber evidence="2">2.7.13.3</ecNumber>
    </recommendedName>
</protein>
<dbReference type="EC" id="2.7.13.3" evidence="2"/>
<dbReference type="InterPro" id="IPR005467">
    <property type="entry name" value="His_kinase_dom"/>
</dbReference>
<accession>A0A8D4VQ76</accession>
<dbReference type="InterPro" id="IPR003594">
    <property type="entry name" value="HATPase_dom"/>
</dbReference>
<dbReference type="GO" id="GO:0020037">
    <property type="term" value="F:heme binding"/>
    <property type="evidence" value="ECO:0007669"/>
    <property type="project" value="InterPro"/>
</dbReference>
<dbReference type="SMART" id="SM00387">
    <property type="entry name" value="HATPase_c"/>
    <property type="match status" value="1"/>
</dbReference>
<dbReference type="CDD" id="cd00082">
    <property type="entry name" value="HisKA"/>
    <property type="match status" value="1"/>
</dbReference>
<reference evidence="9" key="1">
    <citation type="submission" date="2019-06" db="EMBL/GenBank/DDBJ databases">
        <title>Complete genome sequence of Methylogaea oryzae strain JCM16910.</title>
        <authorList>
            <person name="Asakawa S."/>
        </authorList>
    </citation>
    <scope>NUCLEOTIDE SEQUENCE</scope>
    <source>
        <strain evidence="9">E10</strain>
    </source>
</reference>
<keyword evidence="6" id="KW-0812">Transmembrane</keyword>
<dbReference type="PANTHER" id="PTHR43065:SF47">
    <property type="match status" value="1"/>
</dbReference>
<keyword evidence="5" id="KW-0349">Heme</keyword>
<evidence type="ECO:0000313" key="9">
    <source>
        <dbReference type="EMBL" id="BBL71751.1"/>
    </source>
</evidence>
<name>A0A8D4VQ76_9GAMM</name>
<dbReference type="EMBL" id="AP019782">
    <property type="protein sequence ID" value="BBL71751.1"/>
    <property type="molecule type" value="Genomic_DNA"/>
</dbReference>
<dbReference type="PROSITE" id="PS50109">
    <property type="entry name" value="HIS_KIN"/>
    <property type="match status" value="1"/>
</dbReference>
<keyword evidence="3 5" id="KW-0479">Metal-binding</keyword>
<dbReference type="AlphaFoldDB" id="A0A8D4VQ76"/>
<dbReference type="Pfam" id="PF11845">
    <property type="entry name" value="Tll0287-like"/>
    <property type="match status" value="1"/>
</dbReference>
<feature type="domain" description="Cytochrome c" evidence="8">
    <location>
        <begin position="167"/>
        <end position="318"/>
    </location>
</feature>
<dbReference type="PROSITE" id="PS51007">
    <property type="entry name" value="CYTC"/>
    <property type="match status" value="1"/>
</dbReference>
<evidence type="ECO:0000256" key="6">
    <source>
        <dbReference type="SAM" id="Phobius"/>
    </source>
</evidence>
<evidence type="ECO:0000256" key="2">
    <source>
        <dbReference type="ARBA" id="ARBA00012438"/>
    </source>
</evidence>
<comment type="catalytic activity">
    <reaction evidence="1">
        <text>ATP + protein L-histidine = ADP + protein N-phospho-L-histidine.</text>
        <dbReference type="EC" id="2.7.13.3"/>
    </reaction>
</comment>
<dbReference type="GO" id="GO:0009055">
    <property type="term" value="F:electron transfer activity"/>
    <property type="evidence" value="ECO:0007669"/>
    <property type="project" value="InterPro"/>
</dbReference>
<dbReference type="RefSeq" id="WP_221047146.1">
    <property type="nucleotide sequence ID" value="NZ_AP019782.1"/>
</dbReference>
<dbReference type="InterPro" id="IPR009056">
    <property type="entry name" value="Cyt_c-like_dom"/>
</dbReference>
<evidence type="ECO:0000259" key="8">
    <source>
        <dbReference type="PROSITE" id="PS51007"/>
    </source>
</evidence>
<evidence type="ECO:0000256" key="1">
    <source>
        <dbReference type="ARBA" id="ARBA00000085"/>
    </source>
</evidence>
<keyword evidence="6" id="KW-1133">Transmembrane helix</keyword>
<keyword evidence="6" id="KW-0472">Membrane</keyword>
<dbReference type="GO" id="GO:0000155">
    <property type="term" value="F:phosphorelay sensor kinase activity"/>
    <property type="evidence" value="ECO:0007669"/>
    <property type="project" value="InterPro"/>
</dbReference>
<evidence type="ECO:0000256" key="3">
    <source>
        <dbReference type="ARBA" id="ARBA00022723"/>
    </source>
</evidence>
<dbReference type="Pfam" id="PF02518">
    <property type="entry name" value="HATPase_c"/>
    <property type="match status" value="1"/>
</dbReference>
<evidence type="ECO:0000313" key="10">
    <source>
        <dbReference type="Proteomes" id="UP000824988"/>
    </source>
</evidence>
<dbReference type="InterPro" id="IPR021796">
    <property type="entry name" value="Tll0287-like_dom"/>
</dbReference>
<feature type="transmembrane region" description="Helical" evidence="6">
    <location>
        <begin position="23"/>
        <end position="43"/>
    </location>
</feature>
<proteinExistence type="predicted"/>
<feature type="domain" description="Histidine kinase" evidence="7">
    <location>
        <begin position="284"/>
        <end position="517"/>
    </location>
</feature>
<evidence type="ECO:0000259" key="7">
    <source>
        <dbReference type="PROSITE" id="PS50109"/>
    </source>
</evidence>
<gene>
    <name evidence="9" type="ORF">MoryE10_23570</name>
</gene>
<dbReference type="InterPro" id="IPR003661">
    <property type="entry name" value="HisK_dim/P_dom"/>
</dbReference>